<feature type="compositionally biased region" description="Basic and acidic residues" evidence="1">
    <location>
        <begin position="261"/>
        <end position="283"/>
    </location>
</feature>
<sequence length="302" mass="34799">MARPIKDGLDYFPLDVHFFEDDRIEALSGEFGLKGELTVIKLLCAIYEKGYFVVWNDLVKMKLVKRLPGVSTDLLDKIVDRLIKWEFFDKALFDSAGVLTSQEIQETYQEATKRRKKPKPSLYWINVNNSSNLNSINVNINTQSKGNKSKVNKNKTNNNSERELSAPDDEIRQTFITQIWPLFDKKTKFEGAYQAYYEDLLEGATNEQIIGALKNLAEYYRINGTQQRYMINPQTYFEERRYTDTLDLTPPVPKSSNGQPIRKETLPDWAKEGYEAPKKEVTAEQRAALEARMAKLQEGANS</sequence>
<proteinExistence type="predicted"/>
<name>A0ABW3EAN3_9LACO</name>
<gene>
    <name evidence="3" type="ORF">ACFQZ7_06265</name>
</gene>
<organism evidence="3 4">
    <name type="scientific">Loigolactobacillus binensis</name>
    <dbReference type="NCBI Taxonomy" id="2559922"/>
    <lineage>
        <taxon>Bacteria</taxon>
        <taxon>Bacillati</taxon>
        <taxon>Bacillota</taxon>
        <taxon>Bacilli</taxon>
        <taxon>Lactobacillales</taxon>
        <taxon>Lactobacillaceae</taxon>
        <taxon>Loigolactobacillus</taxon>
    </lineage>
</organism>
<protein>
    <submittedName>
        <fullName evidence="3">Lin1244/Lin1753 domain-containing protein</fullName>
    </submittedName>
</protein>
<evidence type="ECO:0000259" key="2">
    <source>
        <dbReference type="Pfam" id="PF14297"/>
    </source>
</evidence>
<accession>A0ABW3EAN3</accession>
<keyword evidence="4" id="KW-1185">Reference proteome</keyword>
<feature type="domain" description="Lin1244/Lin1753-like N-terminal" evidence="2">
    <location>
        <begin position="11"/>
        <end position="104"/>
    </location>
</feature>
<dbReference type="Proteomes" id="UP001597104">
    <property type="component" value="Unassembled WGS sequence"/>
</dbReference>
<dbReference type="PANTHER" id="PTHR39196">
    <property type="entry name" value="PRIMOSOME, DNAD SUBUNIT"/>
    <property type="match status" value="1"/>
</dbReference>
<evidence type="ECO:0000256" key="1">
    <source>
        <dbReference type="SAM" id="MobiDB-lite"/>
    </source>
</evidence>
<evidence type="ECO:0000313" key="3">
    <source>
        <dbReference type="EMBL" id="MFD0897341.1"/>
    </source>
</evidence>
<dbReference type="EMBL" id="JBHTIO010000032">
    <property type="protein sequence ID" value="MFD0897341.1"/>
    <property type="molecule type" value="Genomic_DNA"/>
</dbReference>
<dbReference type="RefSeq" id="WP_137637203.1">
    <property type="nucleotide sequence ID" value="NZ_BJDN01000006.1"/>
</dbReference>
<dbReference type="Pfam" id="PF14297">
    <property type="entry name" value="Lin1244_N"/>
    <property type="match status" value="1"/>
</dbReference>
<feature type="region of interest" description="Disordered" evidence="1">
    <location>
        <begin position="142"/>
        <end position="166"/>
    </location>
</feature>
<dbReference type="PANTHER" id="PTHR39196:SF1">
    <property type="entry name" value="PRIMOSOME, DNAD SUBUNIT"/>
    <property type="match status" value="1"/>
</dbReference>
<comment type="caution">
    <text evidence="3">The sequence shown here is derived from an EMBL/GenBank/DDBJ whole genome shotgun (WGS) entry which is preliminary data.</text>
</comment>
<feature type="region of interest" description="Disordered" evidence="1">
    <location>
        <begin position="247"/>
        <end position="283"/>
    </location>
</feature>
<dbReference type="InterPro" id="IPR025400">
    <property type="entry name" value="Lin1244/Lin1753-like_N"/>
</dbReference>
<evidence type="ECO:0000313" key="4">
    <source>
        <dbReference type="Proteomes" id="UP001597104"/>
    </source>
</evidence>
<reference evidence="4" key="1">
    <citation type="journal article" date="2019" name="Int. J. Syst. Evol. Microbiol.">
        <title>The Global Catalogue of Microorganisms (GCM) 10K type strain sequencing project: providing services to taxonomists for standard genome sequencing and annotation.</title>
        <authorList>
            <consortium name="The Broad Institute Genomics Platform"/>
            <consortium name="The Broad Institute Genome Sequencing Center for Infectious Disease"/>
            <person name="Wu L."/>
            <person name="Ma J."/>
        </authorList>
    </citation>
    <scope>NUCLEOTIDE SEQUENCE [LARGE SCALE GENOMIC DNA]</scope>
    <source>
        <strain evidence="4">CCM 8925</strain>
    </source>
</reference>